<dbReference type="RefSeq" id="WP_015756579.1">
    <property type="nucleotide sequence ID" value="NC_013216.1"/>
</dbReference>
<sequence length="92" mass="10593">MVRIELPDGRLDVLPDEQAACFEETRVRFAPFSGFLLLYEDEDLQTVKKQLAEGTAVEKYRQGKLGEVDQEHFEILQRGDDKVLEEGQHKTV</sequence>
<evidence type="ECO:0000313" key="2">
    <source>
        <dbReference type="Proteomes" id="UP000002217"/>
    </source>
</evidence>
<dbReference type="AlphaFoldDB" id="C8W397"/>
<name>C8W397_DESAS</name>
<gene>
    <name evidence="1" type="ordered locus">Dtox_0975</name>
</gene>
<dbReference type="KEGG" id="dae:Dtox_0975"/>
<keyword evidence="2" id="KW-1185">Reference proteome</keyword>
<evidence type="ECO:0000313" key="1">
    <source>
        <dbReference type="EMBL" id="ACV61864.1"/>
    </source>
</evidence>
<dbReference type="STRING" id="485916.Dtox_0975"/>
<reference evidence="1 2" key="1">
    <citation type="journal article" date="2009" name="Stand. Genomic Sci.">
        <title>Complete genome sequence of Desulfotomaculum acetoxidans type strain (5575).</title>
        <authorList>
            <person name="Spring S."/>
            <person name="Lapidus A."/>
            <person name="Schroder M."/>
            <person name="Gleim D."/>
            <person name="Sims D."/>
            <person name="Meincke L."/>
            <person name="Glavina Del Rio T."/>
            <person name="Tice H."/>
            <person name="Copeland A."/>
            <person name="Cheng J.F."/>
            <person name="Lucas S."/>
            <person name="Chen F."/>
            <person name="Nolan M."/>
            <person name="Bruce D."/>
            <person name="Goodwin L."/>
            <person name="Pitluck S."/>
            <person name="Ivanova N."/>
            <person name="Mavromatis K."/>
            <person name="Mikhailova N."/>
            <person name="Pati A."/>
            <person name="Chen A."/>
            <person name="Palaniappan K."/>
            <person name="Land M."/>
            <person name="Hauser L."/>
            <person name="Chang Y.J."/>
            <person name="Jeffries C.D."/>
            <person name="Chain P."/>
            <person name="Saunders E."/>
            <person name="Brettin T."/>
            <person name="Detter J.C."/>
            <person name="Goker M."/>
            <person name="Bristow J."/>
            <person name="Eisen J.A."/>
            <person name="Markowitz V."/>
            <person name="Hugenholtz P."/>
            <person name="Kyrpides N.C."/>
            <person name="Klenk H.P."/>
            <person name="Han C."/>
        </authorList>
    </citation>
    <scope>NUCLEOTIDE SEQUENCE [LARGE SCALE GENOMIC DNA]</scope>
    <source>
        <strain evidence="2">ATCC 49208 / DSM 771 / VKM B-1644</strain>
    </source>
</reference>
<dbReference type="EMBL" id="CP001720">
    <property type="protein sequence ID" value="ACV61864.1"/>
    <property type="molecule type" value="Genomic_DNA"/>
</dbReference>
<proteinExistence type="predicted"/>
<accession>C8W397</accession>
<dbReference type="HOGENOM" id="CLU_2408429_0_0_9"/>
<dbReference type="OrthoDB" id="9914517at2"/>
<dbReference type="Proteomes" id="UP000002217">
    <property type="component" value="Chromosome"/>
</dbReference>
<protein>
    <submittedName>
        <fullName evidence="1">Uncharacterized protein</fullName>
    </submittedName>
</protein>
<organism evidence="1 2">
    <name type="scientific">Desulfofarcimen acetoxidans (strain ATCC 49208 / DSM 771 / KCTC 5769 / VKM B-1644 / 5575)</name>
    <name type="common">Desulfotomaculum acetoxidans</name>
    <dbReference type="NCBI Taxonomy" id="485916"/>
    <lineage>
        <taxon>Bacteria</taxon>
        <taxon>Bacillati</taxon>
        <taxon>Bacillota</taxon>
        <taxon>Clostridia</taxon>
        <taxon>Eubacteriales</taxon>
        <taxon>Peptococcaceae</taxon>
        <taxon>Desulfofarcimen</taxon>
    </lineage>
</organism>